<name>A0A8S5QMW9_9CAUD</name>
<evidence type="ECO:0000313" key="1">
    <source>
        <dbReference type="EMBL" id="DAE20416.1"/>
    </source>
</evidence>
<protein>
    <recommendedName>
        <fullName evidence="2">Helix-turn-helix domain-containing protein</fullName>
    </recommendedName>
</protein>
<evidence type="ECO:0008006" key="2">
    <source>
        <dbReference type="Google" id="ProtNLM"/>
    </source>
</evidence>
<dbReference type="EMBL" id="BK015694">
    <property type="protein sequence ID" value="DAE20416.1"/>
    <property type="molecule type" value="Genomic_DNA"/>
</dbReference>
<sequence>MEKVELITVAEAARLAECTENAIRYQLNAGKLTRYENGTGKIRVNKNELLETIFNFKKK</sequence>
<accession>A0A8S5QMW9</accession>
<organism evidence="1">
    <name type="scientific">Siphoviridae sp. cttOT32</name>
    <dbReference type="NCBI Taxonomy" id="2826493"/>
    <lineage>
        <taxon>Viruses</taxon>
        <taxon>Duplodnaviria</taxon>
        <taxon>Heunggongvirae</taxon>
        <taxon>Uroviricota</taxon>
        <taxon>Caudoviricetes</taxon>
    </lineage>
</organism>
<reference evidence="1" key="1">
    <citation type="journal article" date="2021" name="Proc. Natl. Acad. Sci. U.S.A.">
        <title>A Catalog of Tens of Thousands of Viruses from Human Metagenomes Reveals Hidden Associations with Chronic Diseases.</title>
        <authorList>
            <person name="Tisza M.J."/>
            <person name="Buck C.B."/>
        </authorList>
    </citation>
    <scope>NUCLEOTIDE SEQUENCE</scope>
    <source>
        <strain evidence="1">CttOT32</strain>
    </source>
</reference>
<proteinExistence type="predicted"/>